<feature type="region of interest" description="Disordered" evidence="1">
    <location>
        <begin position="1"/>
        <end position="22"/>
    </location>
</feature>
<proteinExistence type="predicted"/>
<feature type="compositionally biased region" description="Basic residues" evidence="1">
    <location>
        <begin position="1"/>
        <end position="14"/>
    </location>
</feature>
<accession>A0A0A9GJB2</accession>
<reference evidence="2" key="2">
    <citation type="journal article" date="2015" name="Data Brief">
        <title>Shoot transcriptome of the giant reed, Arundo donax.</title>
        <authorList>
            <person name="Barrero R.A."/>
            <person name="Guerrero F.D."/>
            <person name="Moolhuijzen P."/>
            <person name="Goolsby J.A."/>
            <person name="Tidwell J."/>
            <person name="Bellgard S.E."/>
            <person name="Bellgard M.I."/>
        </authorList>
    </citation>
    <scope>NUCLEOTIDE SEQUENCE</scope>
    <source>
        <tissue evidence="2">Shoot tissue taken approximately 20 cm above the soil surface</tissue>
    </source>
</reference>
<feature type="region of interest" description="Disordered" evidence="1">
    <location>
        <begin position="59"/>
        <end position="82"/>
    </location>
</feature>
<sequence length="135" mass="15195">MSRSRGRRRSRRGGSRSTWWDPGCCTAPTSPWTFSSDPGAATMWSSRAWKGAAFSTGRAASTRCRTRGRPFSRTPHSSLRRRMSCSGSSSLCRHTLLPHPLAMRLERAMLMLSYPRRTWTSPSSNTSRSSSFHPR</sequence>
<evidence type="ECO:0000256" key="1">
    <source>
        <dbReference type="SAM" id="MobiDB-lite"/>
    </source>
</evidence>
<evidence type="ECO:0000313" key="2">
    <source>
        <dbReference type="EMBL" id="JAE20783.1"/>
    </source>
</evidence>
<name>A0A0A9GJB2_ARUDO</name>
<reference evidence="2" key="1">
    <citation type="submission" date="2014-09" db="EMBL/GenBank/DDBJ databases">
        <authorList>
            <person name="Magalhaes I.L.F."/>
            <person name="Oliveira U."/>
            <person name="Santos F.R."/>
            <person name="Vidigal T.H.D.A."/>
            <person name="Brescovit A.D."/>
            <person name="Santos A.J."/>
        </authorList>
    </citation>
    <scope>NUCLEOTIDE SEQUENCE</scope>
    <source>
        <tissue evidence="2">Shoot tissue taken approximately 20 cm above the soil surface</tissue>
    </source>
</reference>
<protein>
    <submittedName>
        <fullName evidence="2">Uncharacterized protein</fullName>
    </submittedName>
</protein>
<dbReference type="EMBL" id="GBRH01177113">
    <property type="protein sequence ID" value="JAE20783.1"/>
    <property type="molecule type" value="Transcribed_RNA"/>
</dbReference>
<dbReference type="AlphaFoldDB" id="A0A0A9GJB2"/>
<organism evidence="2">
    <name type="scientific">Arundo donax</name>
    <name type="common">Giant reed</name>
    <name type="synonym">Donax arundinaceus</name>
    <dbReference type="NCBI Taxonomy" id="35708"/>
    <lineage>
        <taxon>Eukaryota</taxon>
        <taxon>Viridiplantae</taxon>
        <taxon>Streptophyta</taxon>
        <taxon>Embryophyta</taxon>
        <taxon>Tracheophyta</taxon>
        <taxon>Spermatophyta</taxon>
        <taxon>Magnoliopsida</taxon>
        <taxon>Liliopsida</taxon>
        <taxon>Poales</taxon>
        <taxon>Poaceae</taxon>
        <taxon>PACMAD clade</taxon>
        <taxon>Arundinoideae</taxon>
        <taxon>Arundineae</taxon>
        <taxon>Arundo</taxon>
    </lineage>
</organism>